<accession>A0ABD0JXC1</accession>
<name>A0ABD0JXC1_9CAEN</name>
<gene>
    <name evidence="1" type="ORF">BaRGS_00029326</name>
</gene>
<organism evidence="1 2">
    <name type="scientific">Batillaria attramentaria</name>
    <dbReference type="NCBI Taxonomy" id="370345"/>
    <lineage>
        <taxon>Eukaryota</taxon>
        <taxon>Metazoa</taxon>
        <taxon>Spiralia</taxon>
        <taxon>Lophotrochozoa</taxon>
        <taxon>Mollusca</taxon>
        <taxon>Gastropoda</taxon>
        <taxon>Caenogastropoda</taxon>
        <taxon>Sorbeoconcha</taxon>
        <taxon>Cerithioidea</taxon>
        <taxon>Batillariidae</taxon>
        <taxon>Batillaria</taxon>
    </lineage>
</organism>
<dbReference type="EMBL" id="JACVVK020000303">
    <property type="protein sequence ID" value="KAK7479409.1"/>
    <property type="molecule type" value="Genomic_DNA"/>
</dbReference>
<keyword evidence="2" id="KW-1185">Reference proteome</keyword>
<proteinExistence type="predicted"/>
<evidence type="ECO:0000313" key="2">
    <source>
        <dbReference type="Proteomes" id="UP001519460"/>
    </source>
</evidence>
<comment type="caution">
    <text evidence="1">The sequence shown here is derived from an EMBL/GenBank/DDBJ whole genome shotgun (WGS) entry which is preliminary data.</text>
</comment>
<dbReference type="Proteomes" id="UP001519460">
    <property type="component" value="Unassembled WGS sequence"/>
</dbReference>
<sequence length="120" mass="13925">MRFNRLENYLFRRGCRELPGARLPGGAIANTRIQLISLEPERVRFTTLAGKILLHPYNSSRLLGTGNTLHFGLHLARIARERRWLWERGHSAIWAHSRRHPHHLQKCSSASLHQKHVLEA</sequence>
<dbReference type="AlphaFoldDB" id="A0ABD0JXC1"/>
<protein>
    <submittedName>
        <fullName evidence="1">Uncharacterized protein</fullName>
    </submittedName>
</protein>
<reference evidence="1 2" key="1">
    <citation type="journal article" date="2023" name="Sci. Data">
        <title>Genome assembly of the Korean intertidal mud-creeper Batillaria attramentaria.</title>
        <authorList>
            <person name="Patra A.K."/>
            <person name="Ho P.T."/>
            <person name="Jun S."/>
            <person name="Lee S.J."/>
            <person name="Kim Y."/>
            <person name="Won Y.J."/>
        </authorList>
    </citation>
    <scope>NUCLEOTIDE SEQUENCE [LARGE SCALE GENOMIC DNA]</scope>
    <source>
        <strain evidence="1">Wonlab-2016</strain>
    </source>
</reference>
<evidence type="ECO:0000313" key="1">
    <source>
        <dbReference type="EMBL" id="KAK7479409.1"/>
    </source>
</evidence>